<sequence length="601" mass="67336">MSLRPSLLGSDVGSHLGPPDGTYKIIVGIDYGTTYSGISFVTTNKSSDEIVIVSKWPGLTGSAWKTPSVIAYSSENPKIDRNYWGYEVNRNHRQYVWTKLLLDSDIDLAKHDDPLLKQMYGAGFLELPPNKSAKDVVHDFLRELYLFTVATLEKELSPTVFNAMPMDCWITMPAIWSDRAQAATRAAALGAGFGSRKDDQVHMITEPEAAALYALKPYLGSNAIDPLRSGEHILVCDCGGGTVDLVTYEVLATEPLAHKEKCRGAGAKCGSTSVDRRFTEWMTLKFGAAFTSLDLKKRGPGSLFMQAFESAKRHFGHRDSSHIWYEIEPLDMELEAPSVNYDEDEQCVKIPRLVMKAFFDPAVDALTGLIKDQASQLENSCGAKIDRFILVGGFGDSPYLNSRLKEWCDEKRIRRFTCPSDCQAAIVMGAALRGLEGIRPTSIIAKRHYGWSMSMRFREGIDDEANAYLSIFDDEKRCRGRMHWAVEKGEAMDTSFKVEKRVKHSTFDPDNGVSTLKLYSCPLDVPPERNDHFSIRHEGTIVTVLEDLQPAAARWNPRWQDQVYRFHFKVVVEFRSKSGILGFKSCAGGREIGRTSINFEQ</sequence>
<gene>
    <name evidence="3" type="ORF">HRR80_001986</name>
</gene>
<dbReference type="PANTHER" id="PTHR14187">
    <property type="entry name" value="ALPHA KINASE/ELONGATION FACTOR 2 KINASE"/>
    <property type="match status" value="1"/>
</dbReference>
<organism evidence="3 4">
    <name type="scientific">Exophiala dermatitidis</name>
    <name type="common">Black yeast-like fungus</name>
    <name type="synonym">Wangiella dermatitidis</name>
    <dbReference type="NCBI Taxonomy" id="5970"/>
    <lineage>
        <taxon>Eukaryota</taxon>
        <taxon>Fungi</taxon>
        <taxon>Dikarya</taxon>
        <taxon>Ascomycota</taxon>
        <taxon>Pezizomycotina</taxon>
        <taxon>Eurotiomycetes</taxon>
        <taxon>Chaetothyriomycetidae</taxon>
        <taxon>Chaetothyriales</taxon>
        <taxon>Herpotrichiellaceae</taxon>
        <taxon>Exophiala</taxon>
    </lineage>
</organism>
<evidence type="ECO:0000256" key="1">
    <source>
        <dbReference type="ARBA" id="ARBA00022741"/>
    </source>
</evidence>
<name>A0AAN6F0R8_EXODE</name>
<protein>
    <recommendedName>
        <fullName evidence="5">Actin-like ATPase domain-containing protein</fullName>
    </recommendedName>
</protein>
<dbReference type="EMBL" id="JAJGCB010000003">
    <property type="protein sequence ID" value="KAJ8993475.1"/>
    <property type="molecule type" value="Genomic_DNA"/>
</dbReference>
<evidence type="ECO:0000313" key="4">
    <source>
        <dbReference type="Proteomes" id="UP001161757"/>
    </source>
</evidence>
<dbReference type="Gene3D" id="3.90.640.10">
    <property type="entry name" value="Actin, Chain A, domain 4"/>
    <property type="match status" value="1"/>
</dbReference>
<dbReference type="InterPro" id="IPR013126">
    <property type="entry name" value="Hsp_70_fam"/>
</dbReference>
<keyword evidence="1" id="KW-0547">Nucleotide-binding</keyword>
<dbReference type="PRINTS" id="PR00301">
    <property type="entry name" value="HEATSHOCK70"/>
</dbReference>
<evidence type="ECO:0000313" key="3">
    <source>
        <dbReference type="EMBL" id="KAJ8993475.1"/>
    </source>
</evidence>
<dbReference type="Gene3D" id="3.30.420.40">
    <property type="match status" value="2"/>
</dbReference>
<dbReference type="InterPro" id="IPR043129">
    <property type="entry name" value="ATPase_NBD"/>
</dbReference>
<dbReference type="Proteomes" id="UP001161757">
    <property type="component" value="Unassembled WGS sequence"/>
</dbReference>
<evidence type="ECO:0008006" key="5">
    <source>
        <dbReference type="Google" id="ProtNLM"/>
    </source>
</evidence>
<dbReference type="AlphaFoldDB" id="A0AAN6F0R8"/>
<dbReference type="SUPFAM" id="SSF53067">
    <property type="entry name" value="Actin-like ATPase domain"/>
    <property type="match status" value="2"/>
</dbReference>
<dbReference type="GO" id="GO:0140662">
    <property type="term" value="F:ATP-dependent protein folding chaperone"/>
    <property type="evidence" value="ECO:0007669"/>
    <property type="project" value="InterPro"/>
</dbReference>
<proteinExistence type="predicted"/>
<dbReference type="PANTHER" id="PTHR14187:SF81">
    <property type="entry name" value="HSP70 FAMILY PROTEIN (AFU_ORTHOLOGUE AFUA_4G14040)"/>
    <property type="match status" value="1"/>
</dbReference>
<reference evidence="3" key="1">
    <citation type="submission" date="2023-01" db="EMBL/GenBank/DDBJ databases">
        <title>Exophiala dermititidis isolated from Cystic Fibrosis Patient.</title>
        <authorList>
            <person name="Kurbessoian T."/>
            <person name="Crocker A."/>
            <person name="Murante D."/>
            <person name="Hogan D.A."/>
            <person name="Stajich J.E."/>
        </authorList>
    </citation>
    <scope>NUCLEOTIDE SEQUENCE</scope>
    <source>
        <strain evidence="3">Ex8</strain>
    </source>
</reference>
<keyword evidence="2" id="KW-0067">ATP-binding</keyword>
<dbReference type="GO" id="GO:0005524">
    <property type="term" value="F:ATP binding"/>
    <property type="evidence" value="ECO:0007669"/>
    <property type="project" value="UniProtKB-KW"/>
</dbReference>
<comment type="caution">
    <text evidence="3">The sequence shown here is derived from an EMBL/GenBank/DDBJ whole genome shotgun (WGS) entry which is preliminary data.</text>
</comment>
<dbReference type="CDD" id="cd10170">
    <property type="entry name" value="ASKHA_NBD_HSP70"/>
    <property type="match status" value="1"/>
</dbReference>
<evidence type="ECO:0000256" key="2">
    <source>
        <dbReference type="ARBA" id="ARBA00022840"/>
    </source>
</evidence>
<accession>A0AAN6F0R8</accession>
<dbReference type="Pfam" id="PF00012">
    <property type="entry name" value="HSP70"/>
    <property type="match status" value="1"/>
</dbReference>